<comment type="caution">
    <text evidence="1">The sequence shown here is derived from an EMBL/GenBank/DDBJ whole genome shotgun (WGS) entry which is preliminary data.</text>
</comment>
<organism evidence="1">
    <name type="scientific">marine sediment metagenome</name>
    <dbReference type="NCBI Taxonomy" id="412755"/>
    <lineage>
        <taxon>unclassified sequences</taxon>
        <taxon>metagenomes</taxon>
        <taxon>ecological metagenomes</taxon>
    </lineage>
</organism>
<name>A0A0F9GW92_9ZZZZ</name>
<accession>A0A0F9GW92</accession>
<sequence>ESLLLKRLEANSEFSRILVRTLDRNRKKFNNALGRGVQ</sequence>
<dbReference type="EMBL" id="LAZR01026884">
    <property type="protein sequence ID" value="KKL67367.1"/>
    <property type="molecule type" value="Genomic_DNA"/>
</dbReference>
<protein>
    <submittedName>
        <fullName evidence="1">Uncharacterized protein</fullName>
    </submittedName>
</protein>
<reference evidence="1" key="1">
    <citation type="journal article" date="2015" name="Nature">
        <title>Complex archaea that bridge the gap between prokaryotes and eukaryotes.</title>
        <authorList>
            <person name="Spang A."/>
            <person name="Saw J.H."/>
            <person name="Jorgensen S.L."/>
            <person name="Zaremba-Niedzwiedzka K."/>
            <person name="Martijn J."/>
            <person name="Lind A.E."/>
            <person name="van Eijk R."/>
            <person name="Schleper C."/>
            <person name="Guy L."/>
            <person name="Ettema T.J."/>
        </authorList>
    </citation>
    <scope>NUCLEOTIDE SEQUENCE</scope>
</reference>
<proteinExistence type="predicted"/>
<dbReference type="AlphaFoldDB" id="A0A0F9GW92"/>
<gene>
    <name evidence="1" type="ORF">LCGC14_2135720</name>
</gene>
<evidence type="ECO:0000313" key="1">
    <source>
        <dbReference type="EMBL" id="KKL67367.1"/>
    </source>
</evidence>
<feature type="non-terminal residue" evidence="1">
    <location>
        <position position="1"/>
    </location>
</feature>